<dbReference type="InterPro" id="IPR000847">
    <property type="entry name" value="LysR_HTH_N"/>
</dbReference>
<dbReference type="SUPFAM" id="SSF46785">
    <property type="entry name" value="Winged helix' DNA-binding domain"/>
    <property type="match status" value="1"/>
</dbReference>
<proteinExistence type="inferred from homology"/>
<dbReference type="Proteomes" id="UP001161422">
    <property type="component" value="Unassembled WGS sequence"/>
</dbReference>
<dbReference type="GO" id="GO:0043565">
    <property type="term" value="F:sequence-specific DNA binding"/>
    <property type="evidence" value="ECO:0007669"/>
    <property type="project" value="TreeGrafter"/>
</dbReference>
<dbReference type="InterPro" id="IPR005119">
    <property type="entry name" value="LysR_subst-bd"/>
</dbReference>
<comment type="similarity">
    <text evidence="1">Belongs to the LysR transcriptional regulatory family.</text>
</comment>
<keyword evidence="7" id="KW-1185">Reference proteome</keyword>
<dbReference type="CDD" id="cd08422">
    <property type="entry name" value="PBP2_CrgA_like"/>
    <property type="match status" value="1"/>
</dbReference>
<dbReference type="Pfam" id="PF03466">
    <property type="entry name" value="LysR_substrate"/>
    <property type="match status" value="1"/>
</dbReference>
<reference evidence="6" key="2">
    <citation type="submission" date="2023-01" db="EMBL/GenBank/DDBJ databases">
        <title>Draft genome sequence of Paraferrimonas sedimenticola strain NBRC 101628.</title>
        <authorList>
            <person name="Sun Q."/>
            <person name="Mori K."/>
        </authorList>
    </citation>
    <scope>NUCLEOTIDE SEQUENCE</scope>
    <source>
        <strain evidence="6">NBRC 101628</strain>
    </source>
</reference>
<dbReference type="Gene3D" id="3.40.190.290">
    <property type="match status" value="1"/>
</dbReference>
<evidence type="ECO:0000259" key="5">
    <source>
        <dbReference type="PROSITE" id="PS50931"/>
    </source>
</evidence>
<dbReference type="FunFam" id="1.10.10.10:FF:000001">
    <property type="entry name" value="LysR family transcriptional regulator"/>
    <property type="match status" value="1"/>
</dbReference>
<accession>A0AA37RWQ3</accession>
<dbReference type="InterPro" id="IPR036388">
    <property type="entry name" value="WH-like_DNA-bd_sf"/>
</dbReference>
<dbReference type="Pfam" id="PF00126">
    <property type="entry name" value="HTH_1"/>
    <property type="match status" value="1"/>
</dbReference>
<protein>
    <submittedName>
        <fullName evidence="6">Transcriptional regulator</fullName>
    </submittedName>
</protein>
<dbReference type="Gene3D" id="1.10.10.10">
    <property type="entry name" value="Winged helix-like DNA-binding domain superfamily/Winged helix DNA-binding domain"/>
    <property type="match status" value="1"/>
</dbReference>
<keyword evidence="3" id="KW-0238">DNA-binding</keyword>
<keyword evidence="4" id="KW-0804">Transcription</keyword>
<evidence type="ECO:0000256" key="4">
    <source>
        <dbReference type="ARBA" id="ARBA00023163"/>
    </source>
</evidence>
<dbReference type="GO" id="GO:0003700">
    <property type="term" value="F:DNA-binding transcription factor activity"/>
    <property type="evidence" value="ECO:0007669"/>
    <property type="project" value="InterPro"/>
</dbReference>
<evidence type="ECO:0000313" key="6">
    <source>
        <dbReference type="EMBL" id="GLP96678.1"/>
    </source>
</evidence>
<comment type="caution">
    <text evidence="6">The sequence shown here is derived from an EMBL/GenBank/DDBJ whole genome shotgun (WGS) entry which is preliminary data.</text>
</comment>
<dbReference type="SUPFAM" id="SSF53850">
    <property type="entry name" value="Periplasmic binding protein-like II"/>
    <property type="match status" value="1"/>
</dbReference>
<dbReference type="PRINTS" id="PR00039">
    <property type="entry name" value="HTHLYSR"/>
</dbReference>
<feature type="domain" description="HTH lysR-type" evidence="5">
    <location>
        <begin position="1"/>
        <end position="53"/>
    </location>
</feature>
<keyword evidence="2" id="KW-0805">Transcription regulation</keyword>
<evidence type="ECO:0000256" key="1">
    <source>
        <dbReference type="ARBA" id="ARBA00009437"/>
    </source>
</evidence>
<dbReference type="RefSeq" id="WP_169902739.1">
    <property type="nucleotide sequence ID" value="NZ_BSNC01000005.1"/>
</dbReference>
<gene>
    <name evidence="6" type="primary">qseA</name>
    <name evidence="6" type="ORF">GCM10007895_19840</name>
</gene>
<organism evidence="6 7">
    <name type="scientific">Paraferrimonas sedimenticola</name>
    <dbReference type="NCBI Taxonomy" id="375674"/>
    <lineage>
        <taxon>Bacteria</taxon>
        <taxon>Pseudomonadati</taxon>
        <taxon>Pseudomonadota</taxon>
        <taxon>Gammaproteobacteria</taxon>
        <taxon>Alteromonadales</taxon>
        <taxon>Ferrimonadaceae</taxon>
        <taxon>Paraferrimonas</taxon>
    </lineage>
</organism>
<reference evidence="6" key="1">
    <citation type="journal article" date="2014" name="Int. J. Syst. Evol. Microbiol.">
        <title>Complete genome sequence of Corynebacterium casei LMG S-19264T (=DSM 44701T), isolated from a smear-ripened cheese.</title>
        <authorList>
            <consortium name="US DOE Joint Genome Institute (JGI-PGF)"/>
            <person name="Walter F."/>
            <person name="Albersmeier A."/>
            <person name="Kalinowski J."/>
            <person name="Ruckert C."/>
        </authorList>
    </citation>
    <scope>NUCLEOTIDE SEQUENCE</scope>
    <source>
        <strain evidence="6">NBRC 101628</strain>
    </source>
</reference>
<name>A0AA37RWQ3_9GAMM</name>
<dbReference type="GO" id="GO:0006351">
    <property type="term" value="P:DNA-templated transcription"/>
    <property type="evidence" value="ECO:0007669"/>
    <property type="project" value="TreeGrafter"/>
</dbReference>
<dbReference type="EMBL" id="BSNC01000005">
    <property type="protein sequence ID" value="GLP96678.1"/>
    <property type="molecule type" value="Genomic_DNA"/>
</dbReference>
<dbReference type="AlphaFoldDB" id="A0AA37RWQ3"/>
<dbReference type="PANTHER" id="PTHR30537">
    <property type="entry name" value="HTH-TYPE TRANSCRIPTIONAL REGULATOR"/>
    <property type="match status" value="1"/>
</dbReference>
<dbReference type="PROSITE" id="PS50931">
    <property type="entry name" value="HTH_LYSR"/>
    <property type="match status" value="1"/>
</dbReference>
<dbReference type="InterPro" id="IPR036390">
    <property type="entry name" value="WH_DNA-bd_sf"/>
</dbReference>
<sequence>MAVFCHVVDAGSLTGAAQQLGMSASAISQQVTQLEEDLGISLIYRSTRKISLSEAGKRYYQHGKRMMNAAECANDEIVSAKDSIEGEIRISAFVGIAAWVLGDLLRACLDEHPQLKFNITATDAGCDLIMQQIDIAIGVGQPQKSDYIYHRLGTMGIGLYASPSYLETYGVPKIPDDLNNHHWIGHNESAEKDNLNPLSDVLLSDSKGKTRLVQPSYRVKSNDLNTLIGQTLAGLGLCALPEMEVNALSHRGGLTRVLPDWTIEPRPIYALTVDRKLPNKVKVLLDALKQYFERL</sequence>
<evidence type="ECO:0000256" key="2">
    <source>
        <dbReference type="ARBA" id="ARBA00023015"/>
    </source>
</evidence>
<evidence type="ECO:0000256" key="3">
    <source>
        <dbReference type="ARBA" id="ARBA00023125"/>
    </source>
</evidence>
<dbReference type="PANTHER" id="PTHR30537:SF30">
    <property type="entry name" value="TRANSCRIPTIONAL REGULATOR-RELATED"/>
    <property type="match status" value="1"/>
</dbReference>
<dbReference type="InterPro" id="IPR058163">
    <property type="entry name" value="LysR-type_TF_proteobact-type"/>
</dbReference>
<evidence type="ECO:0000313" key="7">
    <source>
        <dbReference type="Proteomes" id="UP001161422"/>
    </source>
</evidence>